<evidence type="ECO:0000313" key="3">
    <source>
        <dbReference type="Proteomes" id="UP000030185"/>
    </source>
</evidence>
<evidence type="ECO:0008006" key="4">
    <source>
        <dbReference type="Google" id="ProtNLM"/>
    </source>
</evidence>
<sequence length="298" mass="33967">MYTKGLFLLIYICLCSLKAFTQSNFSESFIHFPKNIQLHVPSHICLDNEFQSNFVFRSYFGRYSAIRTYYADANVNLQKGQNETKRSVNKKHIIGGGIYNDREGEYFNRIRAIIRYAIHIPLKENLYLSGGIAIHMINYNFDASSAGASGSSFTWTGQGSATLYSPTFRMGVSLNDFNNPTVTPINYTFLINRYVNLYGEKFFDIGPNTQIRGAARCNWVPGISSSYILQAGIVLSNTVGVSAFHYTDKGSGLILDLYKINLYKNYFDFSLAYLMSQSNVYPVANQYELNLHYYIIRE</sequence>
<feature type="signal peptide" evidence="1">
    <location>
        <begin position="1"/>
        <end position="21"/>
    </location>
</feature>
<evidence type="ECO:0000256" key="1">
    <source>
        <dbReference type="SAM" id="SignalP"/>
    </source>
</evidence>
<dbReference type="AlphaFoldDB" id="A0A098LD58"/>
<evidence type="ECO:0000313" key="2">
    <source>
        <dbReference type="EMBL" id="GAL84851.1"/>
    </source>
</evidence>
<dbReference type="Pfam" id="PF11751">
    <property type="entry name" value="PorP_SprF"/>
    <property type="match status" value="1"/>
</dbReference>
<reference evidence="2 3" key="1">
    <citation type="submission" date="2014-09" db="EMBL/GenBank/DDBJ databases">
        <title>Sporocytophaga myxococcoides PG-01 genome sequencing.</title>
        <authorList>
            <person name="Liu L."/>
            <person name="Gao P.J."/>
            <person name="Chen G.J."/>
            <person name="Wang L.S."/>
        </authorList>
    </citation>
    <scope>NUCLEOTIDE SEQUENCE [LARGE SCALE GENOMIC DNA]</scope>
    <source>
        <strain evidence="2 3">PG-01</strain>
    </source>
</reference>
<gene>
    <name evidence="2" type="ORF">MYP_2079</name>
</gene>
<feature type="chain" id="PRO_5001937341" description="Type IX secretion system membrane protein PorP/SprF" evidence="1">
    <location>
        <begin position="22"/>
        <end position="298"/>
    </location>
</feature>
<dbReference type="InterPro" id="IPR019861">
    <property type="entry name" value="PorP/SprF_Bacteroidetes"/>
</dbReference>
<name>A0A098LD58_9BACT</name>
<keyword evidence="1" id="KW-0732">Signal</keyword>
<accession>A0A098LD58</accession>
<proteinExistence type="predicted"/>
<dbReference type="STRING" id="153721.MYP_2079"/>
<dbReference type="EMBL" id="BBLT01000003">
    <property type="protein sequence ID" value="GAL84851.1"/>
    <property type="molecule type" value="Genomic_DNA"/>
</dbReference>
<keyword evidence="3" id="KW-1185">Reference proteome</keyword>
<dbReference type="OrthoDB" id="9820463at2"/>
<comment type="caution">
    <text evidence="2">The sequence shown here is derived from an EMBL/GenBank/DDBJ whole genome shotgun (WGS) entry which is preliminary data.</text>
</comment>
<protein>
    <recommendedName>
        <fullName evidence="4">Type IX secretion system membrane protein PorP/SprF</fullName>
    </recommendedName>
</protein>
<organism evidence="2 3">
    <name type="scientific">Sporocytophaga myxococcoides</name>
    <dbReference type="NCBI Taxonomy" id="153721"/>
    <lineage>
        <taxon>Bacteria</taxon>
        <taxon>Pseudomonadati</taxon>
        <taxon>Bacteroidota</taxon>
        <taxon>Cytophagia</taxon>
        <taxon>Cytophagales</taxon>
        <taxon>Cytophagaceae</taxon>
        <taxon>Sporocytophaga</taxon>
    </lineage>
</organism>
<dbReference type="Proteomes" id="UP000030185">
    <property type="component" value="Unassembled WGS sequence"/>
</dbReference>